<dbReference type="PROSITE" id="PS51733">
    <property type="entry name" value="BPL_LPL_CATALYTIC"/>
    <property type="match status" value="1"/>
</dbReference>
<dbReference type="NCBIfam" id="TIGR00545">
    <property type="entry name" value="lipoyltrans"/>
    <property type="match status" value="1"/>
</dbReference>
<dbReference type="PANTHER" id="PTHR12561">
    <property type="entry name" value="LIPOATE-PROTEIN LIGASE"/>
    <property type="match status" value="1"/>
</dbReference>
<dbReference type="InterPro" id="IPR004562">
    <property type="entry name" value="LipoylTrfase_LipoateP_Ligase"/>
</dbReference>
<feature type="domain" description="BPL/LPL catalytic" evidence="2">
    <location>
        <begin position="25"/>
        <end position="213"/>
    </location>
</feature>
<dbReference type="PANTHER" id="PTHR12561:SF3">
    <property type="entry name" value="LIPOYLTRANSFERASE 1, MITOCHONDRIAL"/>
    <property type="match status" value="1"/>
</dbReference>
<dbReference type="GO" id="GO:0016874">
    <property type="term" value="F:ligase activity"/>
    <property type="evidence" value="ECO:0007669"/>
    <property type="project" value="UniProtKB-KW"/>
</dbReference>
<keyword evidence="3" id="KW-0436">Ligase</keyword>
<dbReference type="Proteomes" id="UP001623591">
    <property type="component" value="Unassembled WGS sequence"/>
</dbReference>
<protein>
    <submittedName>
        <fullName evidence="3">Biotin/lipoate A/B protein ligase family protein</fullName>
    </submittedName>
</protein>
<dbReference type="Gene3D" id="3.30.930.10">
    <property type="entry name" value="Bira Bifunctional Protein, Domain 2"/>
    <property type="match status" value="1"/>
</dbReference>
<organism evidence="3 4">
    <name type="scientific">Candidatus Clostridium stratigraminis</name>
    <dbReference type="NCBI Taxonomy" id="3381661"/>
    <lineage>
        <taxon>Bacteria</taxon>
        <taxon>Bacillati</taxon>
        <taxon>Bacillota</taxon>
        <taxon>Clostridia</taxon>
        <taxon>Eubacteriales</taxon>
        <taxon>Clostridiaceae</taxon>
        <taxon>Clostridium</taxon>
    </lineage>
</organism>
<dbReference type="Pfam" id="PF21948">
    <property type="entry name" value="LplA-B_cat"/>
    <property type="match status" value="1"/>
</dbReference>
<accession>A0ABW8T1G7</accession>
<dbReference type="CDD" id="cd16443">
    <property type="entry name" value="LplA"/>
    <property type="match status" value="1"/>
</dbReference>
<evidence type="ECO:0000313" key="3">
    <source>
        <dbReference type="EMBL" id="MFL0246373.1"/>
    </source>
</evidence>
<gene>
    <name evidence="3" type="ORF">ACJDUG_05175</name>
</gene>
<dbReference type="RefSeq" id="WP_406768843.1">
    <property type="nucleotide sequence ID" value="NZ_JBJHZZ010000002.1"/>
</dbReference>
<comment type="pathway">
    <text evidence="1">Protein modification; protein lipoylation via exogenous pathway; protein N(6)-(lipoyl)lysine from lipoate: step 2/2.</text>
</comment>
<dbReference type="InterPro" id="IPR045864">
    <property type="entry name" value="aa-tRNA-synth_II/BPL/LPL"/>
</dbReference>
<evidence type="ECO:0000259" key="2">
    <source>
        <dbReference type="PROSITE" id="PS51733"/>
    </source>
</evidence>
<proteinExistence type="predicted"/>
<dbReference type="EMBL" id="JBJHZZ010000002">
    <property type="protein sequence ID" value="MFL0246373.1"/>
    <property type="molecule type" value="Genomic_DNA"/>
</dbReference>
<reference evidence="3 4" key="1">
    <citation type="submission" date="2024-11" db="EMBL/GenBank/DDBJ databases">
        <authorList>
            <person name="Heng Y.C."/>
            <person name="Lim A.C.H."/>
            <person name="Lee J.K.Y."/>
            <person name="Kittelmann S."/>
        </authorList>
    </citation>
    <scope>NUCLEOTIDE SEQUENCE [LARGE SCALE GENOMIC DNA]</scope>
    <source>
        <strain evidence="3 4">WILCCON 0185</strain>
    </source>
</reference>
<name>A0ABW8T1G7_9CLOT</name>
<evidence type="ECO:0000313" key="4">
    <source>
        <dbReference type="Proteomes" id="UP001623591"/>
    </source>
</evidence>
<evidence type="ECO:0000256" key="1">
    <source>
        <dbReference type="ARBA" id="ARBA00005085"/>
    </source>
</evidence>
<sequence>MKYIENKDKDVYFNLALEEYVFNNFKEDSYLLLWRNDNSIVLGKHQNIFEEINTLTAEKMGVRVARRNTGGGTVFHDTGNLNYSFITHHGLDPSIEYDKFLNPVISALRSLGIPAEKRRDCDIAIEGKKISGSAEAIKGGRILHHGTLLFNSDLSKLNEILKPSEGKIISKAVKSVKSPVTNIKTFMKDQNMTIEEFEEHLLKALFPEGIEKINLTDEELVEIRELAENKYALWNWNYGNSPKFIYEKESRLLDKDIYVKLKVEKGTIIDSEISVNKISNANIREALQGACYNYQELLKRFKAIKSIENINKEELALCFF</sequence>
<comment type="caution">
    <text evidence="3">The sequence shown here is derived from an EMBL/GenBank/DDBJ whole genome shotgun (WGS) entry which is preliminary data.</text>
</comment>
<dbReference type="Gene3D" id="3.30.390.50">
    <property type="entry name" value="CO dehydrogenase flavoprotein, C-terminal domain"/>
    <property type="match status" value="1"/>
</dbReference>
<dbReference type="SUPFAM" id="SSF55681">
    <property type="entry name" value="Class II aaRS and biotin synthetases"/>
    <property type="match status" value="1"/>
</dbReference>
<keyword evidence="4" id="KW-1185">Reference proteome</keyword>
<dbReference type="InterPro" id="IPR004143">
    <property type="entry name" value="BPL_LPL_catalytic"/>
</dbReference>